<proteinExistence type="predicted"/>
<protein>
    <submittedName>
        <fullName evidence="3">Siderophore-iron reductase FhuF</fullName>
    </submittedName>
</protein>
<organism evidence="3 4">
    <name type="scientific">Labrys okinawensis</name>
    <dbReference type="NCBI Taxonomy" id="346911"/>
    <lineage>
        <taxon>Bacteria</taxon>
        <taxon>Pseudomonadati</taxon>
        <taxon>Pseudomonadota</taxon>
        <taxon>Alphaproteobacteria</taxon>
        <taxon>Hyphomicrobiales</taxon>
        <taxon>Xanthobacteraceae</taxon>
        <taxon>Labrys</taxon>
    </lineage>
</organism>
<dbReference type="Pfam" id="PF11575">
    <property type="entry name" value="FhuF_C"/>
    <property type="match status" value="1"/>
</dbReference>
<feature type="domain" description="Ferric siderophore reductase C-terminal" evidence="2">
    <location>
        <begin position="212"/>
        <end position="232"/>
    </location>
</feature>
<accession>A0A2S9Q8M3</accession>
<reference evidence="3 4" key="1">
    <citation type="submission" date="2018-02" db="EMBL/GenBank/DDBJ databases">
        <title>Whole genome sequencing of endophytic bacterium.</title>
        <authorList>
            <person name="Eedara R."/>
            <person name="Podile A.R."/>
        </authorList>
    </citation>
    <scope>NUCLEOTIDE SEQUENCE [LARGE SCALE GENOMIC DNA]</scope>
    <source>
        <strain evidence="3 4">RP1T</strain>
    </source>
</reference>
<dbReference type="OrthoDB" id="8993954at2"/>
<dbReference type="GO" id="GO:0051537">
    <property type="term" value="F:2 iron, 2 sulfur cluster binding"/>
    <property type="evidence" value="ECO:0007669"/>
    <property type="project" value="InterPro"/>
</dbReference>
<dbReference type="NCBIfam" id="TIGR03951">
    <property type="entry name" value="Fe_III_red_FhuF"/>
    <property type="match status" value="1"/>
</dbReference>
<evidence type="ECO:0000259" key="1">
    <source>
        <dbReference type="Pfam" id="PF06276"/>
    </source>
</evidence>
<dbReference type="GO" id="GO:0003824">
    <property type="term" value="F:catalytic activity"/>
    <property type="evidence" value="ECO:0007669"/>
    <property type="project" value="UniProtKB-ARBA"/>
</dbReference>
<dbReference type="AlphaFoldDB" id="A0A2S9Q8M3"/>
<sequence>MTAMFATLFQGPLAFLADNLVLGADARPFLPATALVEGEELAPLLARFARNYRRPEAIAVATLWSKWHFSILIPPVLAANIIADWGLPIGIGEEIGVIPSEDGRTAALRLPHAGSRLTPANVHERFAALVDGHLAPMIAAISRASPLPPKVLWSNAGTIVEHSLGELEAFLGTGHPGLSQARAVLATRRWDDGTSNPLFEPVRYSTERGRRRRICCLRYRMDDLKLCKTCPLD</sequence>
<dbReference type="Proteomes" id="UP000237682">
    <property type="component" value="Unassembled WGS sequence"/>
</dbReference>
<keyword evidence="4" id="KW-1185">Reference proteome</keyword>
<evidence type="ECO:0000313" key="4">
    <source>
        <dbReference type="Proteomes" id="UP000237682"/>
    </source>
</evidence>
<dbReference type="Pfam" id="PF06276">
    <property type="entry name" value="FhuF"/>
    <property type="match status" value="1"/>
</dbReference>
<feature type="domain" description="Aerobactin siderophore biosynthesis IucA/IucC-like C-terminal" evidence="1">
    <location>
        <begin position="63"/>
        <end position="209"/>
    </location>
</feature>
<evidence type="ECO:0000313" key="3">
    <source>
        <dbReference type="EMBL" id="PRH85697.1"/>
    </source>
</evidence>
<comment type="caution">
    <text evidence="3">The sequence shown here is derived from an EMBL/GenBank/DDBJ whole genome shotgun (WGS) entry which is preliminary data.</text>
</comment>
<dbReference type="InterPro" id="IPR008090">
    <property type="entry name" value="Fe_iron_reduct"/>
</dbReference>
<evidence type="ECO:0000259" key="2">
    <source>
        <dbReference type="Pfam" id="PF11575"/>
    </source>
</evidence>
<gene>
    <name evidence="3" type="primary">fhuF</name>
    <name evidence="3" type="ORF">C5L14_19225</name>
</gene>
<dbReference type="InterPro" id="IPR022770">
    <property type="entry name" value="IucA/IucC-like_C"/>
</dbReference>
<dbReference type="InterPro" id="IPR024726">
    <property type="entry name" value="FhuF_C"/>
</dbReference>
<dbReference type="EMBL" id="PUEJ01000007">
    <property type="protein sequence ID" value="PRH85697.1"/>
    <property type="molecule type" value="Genomic_DNA"/>
</dbReference>
<dbReference type="PRINTS" id="PR01714">
    <property type="entry name" value="2FE2SRDCTASE"/>
</dbReference>
<name>A0A2S9Q8M3_9HYPH</name>